<dbReference type="InterPro" id="IPR045324">
    <property type="entry name" value="Small_multidrug_res"/>
</dbReference>
<keyword evidence="6 8" id="KW-0472">Membrane</keyword>
<keyword evidence="3" id="KW-1003">Cell membrane</keyword>
<dbReference type="InterPro" id="IPR037185">
    <property type="entry name" value="EmrE-like"/>
</dbReference>
<evidence type="ECO:0000256" key="2">
    <source>
        <dbReference type="ARBA" id="ARBA00022448"/>
    </source>
</evidence>
<feature type="transmembrane region" description="Helical" evidence="8">
    <location>
        <begin position="29"/>
        <end position="50"/>
    </location>
</feature>
<dbReference type="RefSeq" id="WP_113860797.1">
    <property type="nucleotide sequence ID" value="NZ_PDCG01000041.1"/>
</dbReference>
<sequence length="104" mass="10964">MPWVYLLLAGIMEVGWSTTMKLSDGFSHLGYTLATIVGSVASFLLLGVATKHIQLSLAYPIWTGLGAVGSIPVGVLLFKDAMTPKTALFVVMLIVGLIGIKVTA</sequence>
<dbReference type="PANTHER" id="PTHR30561:SF0">
    <property type="entry name" value="GUANIDINIUM EXPORTER"/>
    <property type="match status" value="1"/>
</dbReference>
<keyword evidence="5 8" id="KW-1133">Transmembrane helix</keyword>
<evidence type="ECO:0000256" key="1">
    <source>
        <dbReference type="ARBA" id="ARBA00004651"/>
    </source>
</evidence>
<comment type="subcellular location">
    <subcellularLocation>
        <location evidence="1 7">Cell membrane</location>
        <topology evidence="1 7">Multi-pass membrane protein</topology>
    </subcellularLocation>
</comment>
<dbReference type="OrthoDB" id="21828at2"/>
<feature type="transmembrane region" description="Helical" evidence="8">
    <location>
        <begin position="57"/>
        <end position="78"/>
    </location>
</feature>
<dbReference type="EMBL" id="PDCG01000041">
    <property type="protein sequence ID" value="RBP97157.1"/>
    <property type="molecule type" value="Genomic_DNA"/>
</dbReference>
<gene>
    <name evidence="9" type="ORF">CRD60_08305</name>
</gene>
<dbReference type="InterPro" id="IPR000390">
    <property type="entry name" value="Small_drug/metabolite_transptr"/>
</dbReference>
<keyword evidence="2" id="KW-0813">Transport</keyword>
<dbReference type="PANTHER" id="PTHR30561">
    <property type="entry name" value="SMR FAMILY PROTON-DEPENDENT DRUG EFFLUX TRANSPORTER SUGE"/>
    <property type="match status" value="1"/>
</dbReference>
<keyword evidence="10" id="KW-1185">Reference proteome</keyword>
<dbReference type="AlphaFoldDB" id="A0A366K776"/>
<organism evidence="9 10">
    <name type="scientific">Bifidobacterium aemilianum</name>
    <dbReference type="NCBI Taxonomy" id="2493120"/>
    <lineage>
        <taxon>Bacteria</taxon>
        <taxon>Bacillati</taxon>
        <taxon>Actinomycetota</taxon>
        <taxon>Actinomycetes</taxon>
        <taxon>Bifidobacteriales</taxon>
        <taxon>Bifidobacteriaceae</taxon>
        <taxon>Bifidobacterium</taxon>
    </lineage>
</organism>
<protein>
    <submittedName>
        <fullName evidence="9">QacE family quaternary ammonium compound efflux SMR transporter</fullName>
    </submittedName>
</protein>
<evidence type="ECO:0000313" key="9">
    <source>
        <dbReference type="EMBL" id="RBP97157.1"/>
    </source>
</evidence>
<evidence type="ECO:0000256" key="3">
    <source>
        <dbReference type="ARBA" id="ARBA00022475"/>
    </source>
</evidence>
<evidence type="ECO:0000256" key="6">
    <source>
        <dbReference type="ARBA" id="ARBA00023136"/>
    </source>
</evidence>
<reference evidence="9 10" key="1">
    <citation type="submission" date="2017-10" db="EMBL/GenBank/DDBJ databases">
        <title>Bifidobacterium xylocopum sp. nov. and Bifidobacterium aemilianum sp. nov., from the carpenter bee (Xylocopa violacea) digestive tract.</title>
        <authorList>
            <person name="Alberoni D."/>
            <person name="Baffoni L."/>
            <person name="Di Gioia D."/>
            <person name="Gaggia F."/>
            <person name="Biavati B."/>
        </authorList>
    </citation>
    <scope>NUCLEOTIDE SEQUENCE [LARGE SCALE GENOMIC DNA]</scope>
    <source>
        <strain evidence="9 10">XV10</strain>
    </source>
</reference>
<evidence type="ECO:0000256" key="5">
    <source>
        <dbReference type="ARBA" id="ARBA00022989"/>
    </source>
</evidence>
<comment type="caution">
    <text evidence="9">The sequence shown here is derived from an EMBL/GenBank/DDBJ whole genome shotgun (WGS) entry which is preliminary data.</text>
</comment>
<dbReference type="GO" id="GO:0022857">
    <property type="term" value="F:transmembrane transporter activity"/>
    <property type="evidence" value="ECO:0007669"/>
    <property type="project" value="InterPro"/>
</dbReference>
<dbReference type="GO" id="GO:0005886">
    <property type="term" value="C:plasma membrane"/>
    <property type="evidence" value="ECO:0007669"/>
    <property type="project" value="UniProtKB-SubCell"/>
</dbReference>
<name>A0A366K776_9BIFI</name>
<comment type="similarity">
    <text evidence="7">Belongs to the drug/metabolite transporter (DMT) superfamily. Small multidrug resistance (SMR) (TC 2.A.7.1) family.</text>
</comment>
<proteinExistence type="inferred from homology"/>
<keyword evidence="4 7" id="KW-0812">Transmembrane</keyword>
<dbReference type="Pfam" id="PF00893">
    <property type="entry name" value="Multi_Drug_Res"/>
    <property type="match status" value="1"/>
</dbReference>
<feature type="transmembrane region" description="Helical" evidence="8">
    <location>
        <begin position="84"/>
        <end position="103"/>
    </location>
</feature>
<dbReference type="Proteomes" id="UP000252530">
    <property type="component" value="Unassembled WGS sequence"/>
</dbReference>
<evidence type="ECO:0000256" key="4">
    <source>
        <dbReference type="ARBA" id="ARBA00022692"/>
    </source>
</evidence>
<accession>A0A366K776</accession>
<dbReference type="SUPFAM" id="SSF103481">
    <property type="entry name" value="Multidrug resistance efflux transporter EmrE"/>
    <property type="match status" value="1"/>
</dbReference>
<evidence type="ECO:0000256" key="8">
    <source>
        <dbReference type="SAM" id="Phobius"/>
    </source>
</evidence>
<dbReference type="Gene3D" id="1.10.3730.20">
    <property type="match status" value="1"/>
</dbReference>
<evidence type="ECO:0000256" key="7">
    <source>
        <dbReference type="RuleBase" id="RU003942"/>
    </source>
</evidence>
<dbReference type="FunFam" id="1.10.3730.20:FF:000001">
    <property type="entry name" value="Quaternary ammonium compound resistance transporter SugE"/>
    <property type="match status" value="1"/>
</dbReference>
<evidence type="ECO:0000313" key="10">
    <source>
        <dbReference type="Proteomes" id="UP000252530"/>
    </source>
</evidence>